<dbReference type="CDD" id="cd18807">
    <property type="entry name" value="SF1_C_UvrD"/>
    <property type="match status" value="1"/>
</dbReference>
<keyword evidence="5 11" id="KW-0067">ATP-binding</keyword>
<dbReference type="AlphaFoldDB" id="A0A415PQY2"/>
<dbReference type="GO" id="GO:0005524">
    <property type="term" value="F:ATP binding"/>
    <property type="evidence" value="ECO:0007669"/>
    <property type="project" value="UniProtKB-UniRule"/>
</dbReference>
<dbReference type="InterPro" id="IPR027417">
    <property type="entry name" value="P-loop_NTPase"/>
</dbReference>
<proteinExistence type="inferred from homology"/>
<reference evidence="14 15" key="1">
    <citation type="submission" date="2018-08" db="EMBL/GenBank/DDBJ databases">
        <title>A genome reference for cultivated species of the human gut microbiota.</title>
        <authorList>
            <person name="Zou Y."/>
            <person name="Xue W."/>
            <person name="Luo G."/>
        </authorList>
    </citation>
    <scope>NUCLEOTIDE SEQUENCE [LARGE SCALE GENOMIC DNA]</scope>
    <source>
        <strain evidence="14 15">AF35-6BH</strain>
    </source>
</reference>
<comment type="catalytic activity">
    <reaction evidence="10">
        <text>ATP + H2O = ADP + phosphate + H(+)</text>
        <dbReference type="Rhea" id="RHEA:13065"/>
        <dbReference type="ChEBI" id="CHEBI:15377"/>
        <dbReference type="ChEBI" id="CHEBI:15378"/>
        <dbReference type="ChEBI" id="CHEBI:30616"/>
        <dbReference type="ChEBI" id="CHEBI:43474"/>
        <dbReference type="ChEBI" id="CHEBI:456216"/>
        <dbReference type="EC" id="5.6.2.4"/>
    </reaction>
</comment>
<dbReference type="Pfam" id="PF00580">
    <property type="entry name" value="UvrD-helicase"/>
    <property type="match status" value="1"/>
</dbReference>
<dbReference type="SUPFAM" id="SSF52540">
    <property type="entry name" value="P-loop containing nucleoside triphosphate hydrolases"/>
    <property type="match status" value="1"/>
</dbReference>
<dbReference type="InterPro" id="IPR013986">
    <property type="entry name" value="DExx_box_DNA_helicase_dom_sf"/>
</dbReference>
<evidence type="ECO:0000256" key="4">
    <source>
        <dbReference type="ARBA" id="ARBA00022806"/>
    </source>
</evidence>
<feature type="binding site" evidence="11">
    <location>
        <begin position="26"/>
        <end position="33"/>
    </location>
    <ligand>
        <name>ATP</name>
        <dbReference type="ChEBI" id="CHEBI:30616"/>
    </ligand>
</feature>
<name>A0A415PQY2_9FIRM</name>
<keyword evidence="6" id="KW-0238">DNA-binding</keyword>
<dbReference type="GO" id="GO:0043138">
    <property type="term" value="F:3'-5' DNA helicase activity"/>
    <property type="evidence" value="ECO:0007669"/>
    <property type="project" value="UniProtKB-EC"/>
</dbReference>
<dbReference type="Pfam" id="PF13361">
    <property type="entry name" value="UvrD_C"/>
    <property type="match status" value="1"/>
</dbReference>
<dbReference type="RefSeq" id="WP_118365226.1">
    <property type="nucleotide sequence ID" value="NZ_CAJKGD010000007.1"/>
</dbReference>
<gene>
    <name evidence="14" type="ORF">DWZ83_01410</name>
</gene>
<sequence length="729" mass="83718">MSLLEQLNQQQLEAVTCVDRHLRIIAGAGSGKTRVVTTRIAYLIEQCHIYPNKILAITFTNKAAREMKERVEGFLGDTAQAVMISTIHSFCVRLLREDILVHGYPRNFTILDADDQRSILRDAYKQLQVDVKTYSYHRVLSYISNNKTNFIDANSALARANYEGERIMANVYAFYEKRLAEMFGLDFDDLLIFTYHILKEHVEVRKKWQRRFAYLHVDEFQDVDMLQYQIIKMLVKEDSYLCVVGDPDQTIYTWRGAQVDIIMNFEKDFPHSHTVILNENYRSTQPILQASNELIKNNRNRIEKELFTRNESDERIVHFTAMDDYNEPIWVAGKILSLHHNGVKYRDIAVLYRSNYLSRGLEKALLDQHIPYRIYGGVRFYDRAEIKDALSYLRLLAPKVEGDDKELFKNLAVKRIINLPKRGIGAKTLETLEQEAAVKDTNMYEILKQGGFGKGKAKESIAKFVEVIEASRSCVDTISIDQLLSKVLEDSGYMEMLRNDAEIERLENLKELISDIANYVENNPDGSLLDYLQEISLYSDKEDLDNGEFVQLMTIHAAKGLEFDRVFVYSLCDGIFPNERSINEGGQQALEEERRLAYVAFTRAKKQLFLSDSYGYSYVLDKLKTTSRFVKEIPQDCLQEVGAKPRNSFASDVDTYQGSGFSSLGNTTDEAIEHTSKKKGKIRKGDLVVHDVFGEGIVIKLEGELAVIAFDKKYGIRKILATHASLHKK</sequence>
<dbReference type="PANTHER" id="PTHR11070">
    <property type="entry name" value="UVRD / RECB / PCRA DNA HELICASE FAMILY MEMBER"/>
    <property type="match status" value="1"/>
</dbReference>
<dbReference type="InterPro" id="IPR014016">
    <property type="entry name" value="UvrD-like_ATP-bd"/>
</dbReference>
<dbReference type="Gene3D" id="3.40.50.300">
    <property type="entry name" value="P-loop containing nucleotide triphosphate hydrolases"/>
    <property type="match status" value="2"/>
</dbReference>
<evidence type="ECO:0000256" key="1">
    <source>
        <dbReference type="ARBA" id="ARBA00009922"/>
    </source>
</evidence>
<evidence type="ECO:0000259" key="12">
    <source>
        <dbReference type="PROSITE" id="PS51198"/>
    </source>
</evidence>
<dbReference type="GO" id="GO:0000725">
    <property type="term" value="P:recombinational repair"/>
    <property type="evidence" value="ECO:0007669"/>
    <property type="project" value="TreeGrafter"/>
</dbReference>
<dbReference type="EC" id="5.6.2.4" evidence="9"/>
<dbReference type="EMBL" id="QRPK01000003">
    <property type="protein sequence ID" value="RHM15157.1"/>
    <property type="molecule type" value="Genomic_DNA"/>
</dbReference>
<evidence type="ECO:0000256" key="2">
    <source>
        <dbReference type="ARBA" id="ARBA00022741"/>
    </source>
</evidence>
<comment type="caution">
    <text evidence="14">The sequence shown here is derived from an EMBL/GenBank/DDBJ whole genome shotgun (WGS) entry which is preliminary data.</text>
</comment>
<keyword evidence="4 11" id="KW-0347">Helicase</keyword>
<evidence type="ECO:0000256" key="6">
    <source>
        <dbReference type="ARBA" id="ARBA00023125"/>
    </source>
</evidence>
<keyword evidence="2 11" id="KW-0547">Nucleotide-binding</keyword>
<keyword evidence="7" id="KW-0413">Isomerase</keyword>
<comment type="similarity">
    <text evidence="1">Belongs to the helicase family. UvrD subfamily.</text>
</comment>
<evidence type="ECO:0000256" key="3">
    <source>
        <dbReference type="ARBA" id="ARBA00022801"/>
    </source>
</evidence>
<evidence type="ECO:0000259" key="13">
    <source>
        <dbReference type="PROSITE" id="PS51217"/>
    </source>
</evidence>
<dbReference type="Proteomes" id="UP000284868">
    <property type="component" value="Unassembled WGS sequence"/>
</dbReference>
<dbReference type="PROSITE" id="PS51198">
    <property type="entry name" value="UVRD_HELICASE_ATP_BIND"/>
    <property type="match status" value="1"/>
</dbReference>
<evidence type="ECO:0000313" key="14">
    <source>
        <dbReference type="EMBL" id="RHM15157.1"/>
    </source>
</evidence>
<keyword evidence="15" id="KW-1185">Reference proteome</keyword>
<dbReference type="CDD" id="cd17932">
    <property type="entry name" value="DEXQc_UvrD"/>
    <property type="match status" value="1"/>
</dbReference>
<dbReference type="PROSITE" id="PS51217">
    <property type="entry name" value="UVRD_HELICASE_CTER"/>
    <property type="match status" value="1"/>
</dbReference>
<accession>A0A415PQY2</accession>
<evidence type="ECO:0000256" key="8">
    <source>
        <dbReference type="ARBA" id="ARBA00034617"/>
    </source>
</evidence>
<dbReference type="PANTHER" id="PTHR11070:SF2">
    <property type="entry name" value="ATP-DEPENDENT DNA HELICASE SRS2"/>
    <property type="match status" value="1"/>
</dbReference>
<dbReference type="GO" id="GO:0033202">
    <property type="term" value="C:DNA helicase complex"/>
    <property type="evidence" value="ECO:0007669"/>
    <property type="project" value="TreeGrafter"/>
</dbReference>
<protein>
    <recommendedName>
        <fullName evidence="9">DNA 3'-5' helicase</fullName>
        <ecNumber evidence="9">5.6.2.4</ecNumber>
    </recommendedName>
</protein>
<evidence type="ECO:0000313" key="15">
    <source>
        <dbReference type="Proteomes" id="UP000284868"/>
    </source>
</evidence>
<evidence type="ECO:0000256" key="10">
    <source>
        <dbReference type="ARBA" id="ARBA00048988"/>
    </source>
</evidence>
<evidence type="ECO:0000256" key="9">
    <source>
        <dbReference type="ARBA" id="ARBA00034808"/>
    </source>
</evidence>
<dbReference type="InterPro" id="IPR014017">
    <property type="entry name" value="DNA_helicase_UvrD-like_C"/>
</dbReference>
<dbReference type="Gene3D" id="1.10.486.10">
    <property type="entry name" value="PCRA, domain 4"/>
    <property type="match status" value="1"/>
</dbReference>
<dbReference type="InterPro" id="IPR000212">
    <property type="entry name" value="DNA_helicase_UvrD/REP"/>
</dbReference>
<dbReference type="GO" id="GO:0016887">
    <property type="term" value="F:ATP hydrolysis activity"/>
    <property type="evidence" value="ECO:0007669"/>
    <property type="project" value="RHEA"/>
</dbReference>
<keyword evidence="3 11" id="KW-0378">Hydrolase</keyword>
<dbReference type="Gene3D" id="1.10.10.160">
    <property type="match status" value="1"/>
</dbReference>
<evidence type="ECO:0000256" key="7">
    <source>
        <dbReference type="ARBA" id="ARBA00023235"/>
    </source>
</evidence>
<feature type="domain" description="UvrD-like helicase ATP-binding" evidence="12">
    <location>
        <begin position="5"/>
        <end position="284"/>
    </location>
</feature>
<dbReference type="GO" id="GO:0005829">
    <property type="term" value="C:cytosol"/>
    <property type="evidence" value="ECO:0007669"/>
    <property type="project" value="TreeGrafter"/>
</dbReference>
<dbReference type="GO" id="GO:0003677">
    <property type="term" value="F:DNA binding"/>
    <property type="evidence" value="ECO:0007669"/>
    <property type="project" value="UniProtKB-KW"/>
</dbReference>
<dbReference type="OrthoDB" id="9810135at2"/>
<comment type="catalytic activity">
    <reaction evidence="8">
        <text>Couples ATP hydrolysis with the unwinding of duplex DNA by translocating in the 3'-5' direction.</text>
        <dbReference type="EC" id="5.6.2.4"/>
    </reaction>
</comment>
<organism evidence="14 15">
    <name type="scientific">Amedibacillus dolichus</name>
    <dbReference type="NCBI Taxonomy" id="31971"/>
    <lineage>
        <taxon>Bacteria</taxon>
        <taxon>Bacillati</taxon>
        <taxon>Bacillota</taxon>
        <taxon>Erysipelotrichia</taxon>
        <taxon>Erysipelotrichales</taxon>
        <taxon>Erysipelotrichaceae</taxon>
        <taxon>Amedibacillus</taxon>
    </lineage>
</organism>
<feature type="domain" description="UvrD-like helicase C-terminal" evidence="13">
    <location>
        <begin position="285"/>
        <end position="560"/>
    </location>
</feature>
<evidence type="ECO:0000256" key="11">
    <source>
        <dbReference type="PROSITE-ProRule" id="PRU00560"/>
    </source>
</evidence>
<evidence type="ECO:0000256" key="5">
    <source>
        <dbReference type="ARBA" id="ARBA00022840"/>
    </source>
</evidence>